<organism evidence="8 9">
    <name type="scientific">Eimeria mitis</name>
    <dbReference type="NCBI Taxonomy" id="44415"/>
    <lineage>
        <taxon>Eukaryota</taxon>
        <taxon>Sar</taxon>
        <taxon>Alveolata</taxon>
        <taxon>Apicomplexa</taxon>
        <taxon>Conoidasida</taxon>
        <taxon>Coccidia</taxon>
        <taxon>Eucoccidiorida</taxon>
        <taxon>Eimeriorina</taxon>
        <taxon>Eimeriidae</taxon>
        <taxon>Eimeria</taxon>
    </lineage>
</organism>
<protein>
    <submittedName>
        <fullName evidence="8">Helicase, putative</fullName>
    </submittedName>
</protein>
<feature type="compositionally biased region" description="Low complexity" evidence="5">
    <location>
        <begin position="261"/>
        <end position="278"/>
    </location>
</feature>
<dbReference type="InterPro" id="IPR041082">
    <property type="entry name" value="Suv3_C_1"/>
</dbReference>
<evidence type="ECO:0000256" key="4">
    <source>
        <dbReference type="ARBA" id="ARBA00022840"/>
    </source>
</evidence>
<dbReference type="AlphaFoldDB" id="U6KID9"/>
<evidence type="ECO:0000313" key="9">
    <source>
        <dbReference type="Proteomes" id="UP000030744"/>
    </source>
</evidence>
<gene>
    <name evidence="8" type="ORF">EMH_0090360</name>
</gene>
<dbReference type="OrthoDB" id="347694at2759"/>
<evidence type="ECO:0000313" key="8">
    <source>
        <dbReference type="EMBL" id="CDJ36556.1"/>
    </source>
</evidence>
<sequence length="483" mass="51451">MEDQPEQERLNIVFPAEGPVGSADVAAVAAPASTLPKPARETTDLAKAATADPLPPYSVLIATDAIGLGVNLSIRRIIFTTTFKYDGTSLRRLEASEVRQLAYRAGRFGGPWGTQGGLVSALQQDQLDTLRSLLEGPTVSVPPLNSAALLPETWAFELFAHFAADNTPVCTAALIQKFVSMLHTRVPYFIPAGALHRAVAVAALLRDVPLPPPELYIFCMAPVSASRPTTSHRKEQQQGIGCSSEGESEAEAAFPLQEGSGAVTGDDTEGAATGGEPSDAVATASAAAASISLPIQAALRSFAVSLAATRVVPLPSPFRIVQKVDNDQQQRRLEQRLGSWSVDECPWGSHGAAGVGYFHRDAIGAPCDADETEATPAETIEALRAWETIYQVLDLYLWLAEKLPKAFVDVPLALTGRSAAADVIMNALQRKRPLHGVGALDEFGPFYGSPKDLNAVGGCRAQRRRETQEHISSTLRTTIESVL</sequence>
<dbReference type="Gene3D" id="1.20.58.1080">
    <property type="match status" value="1"/>
</dbReference>
<dbReference type="Gene3D" id="3.40.50.300">
    <property type="entry name" value="P-loop containing nucleotide triphosphate hydrolases"/>
    <property type="match status" value="1"/>
</dbReference>
<dbReference type="Pfam" id="PF18147">
    <property type="entry name" value="Suv3_C_1"/>
    <property type="match status" value="1"/>
</dbReference>
<dbReference type="GO" id="GO:0016787">
    <property type="term" value="F:hydrolase activity"/>
    <property type="evidence" value="ECO:0007669"/>
    <property type="project" value="UniProtKB-KW"/>
</dbReference>
<dbReference type="SUPFAM" id="SSF52540">
    <property type="entry name" value="P-loop containing nucleoside triphosphate hydrolases"/>
    <property type="match status" value="1"/>
</dbReference>
<evidence type="ECO:0000259" key="7">
    <source>
        <dbReference type="Pfam" id="PF18147"/>
    </source>
</evidence>
<dbReference type="Pfam" id="PF12513">
    <property type="entry name" value="SUV3_C"/>
    <property type="match status" value="1"/>
</dbReference>
<dbReference type="Proteomes" id="UP000030744">
    <property type="component" value="Unassembled WGS sequence"/>
</dbReference>
<evidence type="ECO:0000256" key="5">
    <source>
        <dbReference type="SAM" id="MobiDB-lite"/>
    </source>
</evidence>
<feature type="domain" description="Suv3 C-terminal" evidence="7">
    <location>
        <begin position="201"/>
        <end position="229"/>
    </location>
</feature>
<dbReference type="PANTHER" id="PTHR12131">
    <property type="entry name" value="ATP-DEPENDENT RNA AND DNA HELICASE"/>
    <property type="match status" value="1"/>
</dbReference>
<dbReference type="InterPro" id="IPR050699">
    <property type="entry name" value="RNA-DNA_Helicase"/>
</dbReference>
<keyword evidence="1" id="KW-0547">Nucleotide-binding</keyword>
<keyword evidence="9" id="KW-1185">Reference proteome</keyword>
<evidence type="ECO:0000256" key="1">
    <source>
        <dbReference type="ARBA" id="ARBA00022741"/>
    </source>
</evidence>
<dbReference type="GeneID" id="60404514"/>
<dbReference type="GO" id="GO:0004386">
    <property type="term" value="F:helicase activity"/>
    <property type="evidence" value="ECO:0007669"/>
    <property type="project" value="UniProtKB-KW"/>
</dbReference>
<name>U6KID9_9EIME</name>
<evidence type="ECO:0000259" key="6">
    <source>
        <dbReference type="Pfam" id="PF12513"/>
    </source>
</evidence>
<feature type="region of interest" description="Disordered" evidence="5">
    <location>
        <begin position="228"/>
        <end position="278"/>
    </location>
</feature>
<reference evidence="8" key="1">
    <citation type="submission" date="2013-10" db="EMBL/GenBank/DDBJ databases">
        <title>Genomic analysis of the causative agents of coccidiosis in chickens.</title>
        <authorList>
            <person name="Reid A.J."/>
            <person name="Blake D."/>
            <person name="Billington K."/>
            <person name="Browne H."/>
            <person name="Dunn M."/>
            <person name="Hung S."/>
            <person name="Kawahara F."/>
            <person name="Miranda-Saavedra D."/>
            <person name="Mourier T."/>
            <person name="Nagra H."/>
            <person name="Otto T.D."/>
            <person name="Rawlings N."/>
            <person name="Sanchez A."/>
            <person name="Sanders M."/>
            <person name="Subramaniam C."/>
            <person name="Tay Y."/>
            <person name="Dear P."/>
            <person name="Doerig C."/>
            <person name="Gruber A."/>
            <person name="Parkinson J."/>
            <person name="Shirley M."/>
            <person name="Wan K.L."/>
            <person name="Berriman M."/>
            <person name="Tomley F."/>
            <person name="Pain A."/>
        </authorList>
    </citation>
    <scope>NUCLEOTIDE SEQUENCE [LARGE SCALE GENOMIC DNA]</scope>
    <source>
        <strain evidence="8">Houghton</strain>
    </source>
</reference>
<keyword evidence="2" id="KW-0378">Hydrolase</keyword>
<dbReference type="InterPro" id="IPR027417">
    <property type="entry name" value="P-loop_NTPase"/>
</dbReference>
<accession>U6KID9</accession>
<dbReference type="VEuPathDB" id="ToxoDB:EMH_0090360"/>
<dbReference type="PANTHER" id="PTHR12131:SF1">
    <property type="entry name" value="ATP-DEPENDENT RNA HELICASE SUPV3L1, MITOCHONDRIAL-RELATED"/>
    <property type="match status" value="1"/>
</dbReference>
<dbReference type="InterPro" id="IPR022192">
    <property type="entry name" value="SUV3_C"/>
</dbReference>
<evidence type="ECO:0000256" key="2">
    <source>
        <dbReference type="ARBA" id="ARBA00022801"/>
    </source>
</evidence>
<reference evidence="8" key="2">
    <citation type="submission" date="2013-10" db="EMBL/GenBank/DDBJ databases">
        <authorList>
            <person name="Aslett M."/>
        </authorList>
    </citation>
    <scope>NUCLEOTIDE SEQUENCE [LARGE SCALE GENOMIC DNA]</scope>
    <source>
        <strain evidence="8">Houghton</strain>
    </source>
</reference>
<dbReference type="RefSeq" id="XP_037878844.1">
    <property type="nucleotide sequence ID" value="XM_038022990.1"/>
</dbReference>
<proteinExistence type="predicted"/>
<dbReference type="EMBL" id="HG736261">
    <property type="protein sequence ID" value="CDJ36556.1"/>
    <property type="molecule type" value="Genomic_DNA"/>
</dbReference>
<evidence type="ECO:0000256" key="3">
    <source>
        <dbReference type="ARBA" id="ARBA00022806"/>
    </source>
</evidence>
<feature type="domain" description="ATP-dependent RNA helicase SUV3 C-terminal" evidence="6">
    <location>
        <begin position="385"/>
        <end position="430"/>
    </location>
</feature>
<keyword evidence="4" id="KW-0067">ATP-binding</keyword>
<keyword evidence="3 8" id="KW-0347">Helicase</keyword>
<dbReference type="GO" id="GO:0005524">
    <property type="term" value="F:ATP binding"/>
    <property type="evidence" value="ECO:0007669"/>
    <property type="project" value="UniProtKB-KW"/>
</dbReference>